<dbReference type="InterPro" id="IPR000938">
    <property type="entry name" value="CAP-Gly_domain"/>
</dbReference>
<evidence type="ECO:0000256" key="4">
    <source>
        <dbReference type="ARBA" id="ARBA00022737"/>
    </source>
</evidence>
<dbReference type="InterPro" id="IPR032108">
    <property type="entry name" value="CLIP1_ZNF"/>
</dbReference>
<accession>A0A8H7SL56</accession>
<keyword evidence="5 7" id="KW-0175">Coiled coil</keyword>
<reference evidence="10" key="1">
    <citation type="submission" date="2021-01" db="EMBL/GenBank/DDBJ databases">
        <title>Metabolic potential, ecology and presence of endohyphal bacteria is reflected in genomic diversity of Mucoromycotina.</title>
        <authorList>
            <person name="Muszewska A."/>
            <person name="Okrasinska A."/>
            <person name="Steczkiewicz K."/>
            <person name="Drgas O."/>
            <person name="Orlowska M."/>
            <person name="Perlinska-Lenart U."/>
            <person name="Aleksandrzak-Piekarczyk T."/>
            <person name="Szatraj K."/>
            <person name="Zielenkiewicz U."/>
            <person name="Pilsyk S."/>
            <person name="Malc E."/>
            <person name="Mieczkowski P."/>
            <person name="Kruszewska J.S."/>
            <person name="Biernat P."/>
            <person name="Pawlowska J."/>
        </authorList>
    </citation>
    <scope>NUCLEOTIDE SEQUENCE</scope>
    <source>
        <strain evidence="10">WA0000018081</strain>
    </source>
</reference>
<feature type="coiled-coil region" evidence="7">
    <location>
        <begin position="567"/>
        <end position="685"/>
    </location>
</feature>
<feature type="compositionally biased region" description="Low complexity" evidence="8">
    <location>
        <begin position="312"/>
        <end position="321"/>
    </location>
</feature>
<keyword evidence="6" id="KW-0206">Cytoskeleton</keyword>
<feature type="coiled-coil region" evidence="7">
    <location>
        <begin position="741"/>
        <end position="828"/>
    </location>
</feature>
<gene>
    <name evidence="10" type="ORF">INT48_007668</name>
</gene>
<dbReference type="Gene3D" id="2.30.30.190">
    <property type="entry name" value="CAP Gly-rich-like domain"/>
    <property type="match status" value="1"/>
</dbReference>
<dbReference type="Pfam" id="PF01302">
    <property type="entry name" value="CAP_GLY"/>
    <property type="match status" value="1"/>
</dbReference>
<proteinExistence type="predicted"/>
<feature type="region of interest" description="Disordered" evidence="8">
    <location>
        <begin position="254"/>
        <end position="354"/>
    </location>
</feature>
<evidence type="ECO:0000256" key="8">
    <source>
        <dbReference type="SAM" id="MobiDB-lite"/>
    </source>
</evidence>
<feature type="compositionally biased region" description="Polar residues" evidence="8">
    <location>
        <begin position="262"/>
        <end position="295"/>
    </location>
</feature>
<feature type="coiled-coil region" evidence="7">
    <location>
        <begin position="451"/>
        <end position="513"/>
    </location>
</feature>
<organism evidence="10 11">
    <name type="scientific">Thamnidium elegans</name>
    <dbReference type="NCBI Taxonomy" id="101142"/>
    <lineage>
        <taxon>Eukaryota</taxon>
        <taxon>Fungi</taxon>
        <taxon>Fungi incertae sedis</taxon>
        <taxon>Mucoromycota</taxon>
        <taxon>Mucoromycotina</taxon>
        <taxon>Mucoromycetes</taxon>
        <taxon>Mucorales</taxon>
        <taxon>Mucorineae</taxon>
        <taxon>Mucoraceae</taxon>
        <taxon>Thamnidium</taxon>
    </lineage>
</organism>
<sequence>MSNNSRIARPLSITSILQATSTAQTNNRRRVSSISDHDKKKNKRPTSRLSKSHSMHRLADSYPSDDEEEEEDYDTYQQQMHRRALLSRATTTPMPRPSSLIKRFSTEHHNSGVLVGSPKSSKAAAVKSASLTTSTTTSNVTTSSMRRSSSLMNPVEYGGNDYTDLRIGQRVSIPSLSVFGTVRFYGETKFTNGGNWVGIELDIKGTGKNDGSIQGVRYFSCAPDSGIFILSNKVVAEKTITPCVSKTTHKSIIPAAKKSMIKRNQPTPSKSARISSHSHQQPLPTRSSPSINKKSNPIVPLSKPATTKLKKSCSLSTTSSSETGCYHRHSNHEAPEKKKMMRASSSSKTTRNEVDELKRVSALLEQSRQEQKALSQQMDGKEAAWERLLSAKESYALRVQEKEDELNRLRRQFEQTRLANEQLTKLTSEKDGALSRASMSEAMEKQHIKVIERLDLRVRTLQDQNANLISSHEYKMRDNAAQIDQIRKQLAARDEATAAIERDCAELRQLNRENSRVYESSLIQCKQEYENMISIKNTQIQRLQHIVNDFSHCLPSSPLTPIVDDTRRRLEAQLELSTQELDRERELRKTMSDDIDQLKAEIKRLHRVSVSSSSQFYSIREELDHEIKDKVRIMEEANAALETQSRIEEENERIRLTHDKTQRDLADLLKKMALMEKQQQQQRLNVHEESLVDRNRQLELENECILESQRQTEHECMRLMDELLAIEKVNENQQEDQGDGNRIYKREIEQLKLQVVRETKKYQDLENSKQVKLEQLNKELNDLESLVENKVFNETELEETLQNEKKKVRLLEAKLKEEEEKNHHHKRVLLNNLPPMSPTSPQYSSIFHINKKRSSSATASSFSLMTSSSLDTVSDHGSNLLESVYCEICEEYGHDVMTCNAFVQMDEYDDTLPSSSFYCVNCDVFGTHPTEECPNQDETF</sequence>
<evidence type="ECO:0000259" key="9">
    <source>
        <dbReference type="PROSITE" id="PS50245"/>
    </source>
</evidence>
<name>A0A8H7SL56_9FUNG</name>
<comment type="subcellular location">
    <subcellularLocation>
        <location evidence="1">Cytoplasm</location>
        <location evidence="1">Cytoskeleton</location>
    </subcellularLocation>
</comment>
<feature type="region of interest" description="Disordered" evidence="8">
    <location>
        <begin position="19"/>
        <end position="79"/>
    </location>
</feature>
<keyword evidence="4" id="KW-0677">Repeat</keyword>
<feature type="compositionally biased region" description="Acidic residues" evidence="8">
    <location>
        <begin position="63"/>
        <end position="74"/>
    </location>
</feature>
<evidence type="ECO:0000256" key="1">
    <source>
        <dbReference type="ARBA" id="ARBA00004245"/>
    </source>
</evidence>
<dbReference type="EMBL" id="JAEPRE010000206">
    <property type="protein sequence ID" value="KAG2230373.1"/>
    <property type="molecule type" value="Genomic_DNA"/>
</dbReference>
<dbReference type="PROSITE" id="PS00845">
    <property type="entry name" value="CAP_GLY_1"/>
    <property type="match status" value="1"/>
</dbReference>
<dbReference type="GO" id="GO:0005874">
    <property type="term" value="C:microtubule"/>
    <property type="evidence" value="ECO:0007669"/>
    <property type="project" value="UniProtKB-KW"/>
</dbReference>
<dbReference type="AlphaFoldDB" id="A0A8H7SL56"/>
<feature type="domain" description="CAP-Gly" evidence="9">
    <location>
        <begin position="194"/>
        <end position="230"/>
    </location>
</feature>
<dbReference type="PROSITE" id="PS50245">
    <property type="entry name" value="CAP_GLY_2"/>
    <property type="match status" value="1"/>
</dbReference>
<evidence type="ECO:0000256" key="2">
    <source>
        <dbReference type="ARBA" id="ARBA00022490"/>
    </source>
</evidence>
<keyword evidence="3" id="KW-0493">Microtubule</keyword>
<evidence type="ECO:0000256" key="3">
    <source>
        <dbReference type="ARBA" id="ARBA00022701"/>
    </source>
</evidence>
<keyword evidence="2" id="KW-0963">Cytoplasm</keyword>
<keyword evidence="11" id="KW-1185">Reference proteome</keyword>
<evidence type="ECO:0000313" key="10">
    <source>
        <dbReference type="EMBL" id="KAG2230373.1"/>
    </source>
</evidence>
<dbReference type="Proteomes" id="UP000613177">
    <property type="component" value="Unassembled WGS sequence"/>
</dbReference>
<dbReference type="PANTHER" id="PTHR18916">
    <property type="entry name" value="DYNACTIN 1-RELATED MICROTUBULE-BINDING"/>
    <property type="match status" value="1"/>
</dbReference>
<evidence type="ECO:0000256" key="6">
    <source>
        <dbReference type="ARBA" id="ARBA00023212"/>
    </source>
</evidence>
<dbReference type="Pfam" id="PF16641">
    <property type="entry name" value="CLIP1_ZNF"/>
    <property type="match status" value="2"/>
</dbReference>
<evidence type="ECO:0000313" key="11">
    <source>
        <dbReference type="Proteomes" id="UP000613177"/>
    </source>
</evidence>
<dbReference type="InterPro" id="IPR036859">
    <property type="entry name" value="CAP-Gly_dom_sf"/>
</dbReference>
<feature type="coiled-coil region" evidence="7">
    <location>
        <begin position="357"/>
        <end position="426"/>
    </location>
</feature>
<comment type="caution">
    <text evidence="10">The sequence shown here is derived from an EMBL/GenBank/DDBJ whole genome shotgun (WGS) entry which is preliminary data.</text>
</comment>
<feature type="compositionally biased region" description="Basic residues" evidence="8">
    <location>
        <begin position="40"/>
        <end position="56"/>
    </location>
</feature>
<evidence type="ECO:0000256" key="5">
    <source>
        <dbReference type="ARBA" id="ARBA00023054"/>
    </source>
</evidence>
<protein>
    <recommendedName>
        <fullName evidence="9">CAP-Gly domain-containing protein</fullName>
    </recommendedName>
</protein>
<dbReference type="SUPFAM" id="SSF74924">
    <property type="entry name" value="Cap-Gly domain"/>
    <property type="match status" value="1"/>
</dbReference>
<evidence type="ECO:0000256" key="7">
    <source>
        <dbReference type="SAM" id="Coils"/>
    </source>
</evidence>
<dbReference type="SMART" id="SM01052">
    <property type="entry name" value="CAP_GLY"/>
    <property type="match status" value="1"/>
</dbReference>